<organism evidence="1 2">
    <name type="scientific">Sistotremastrum suecicum HHB10207 ss-3</name>
    <dbReference type="NCBI Taxonomy" id="1314776"/>
    <lineage>
        <taxon>Eukaryota</taxon>
        <taxon>Fungi</taxon>
        <taxon>Dikarya</taxon>
        <taxon>Basidiomycota</taxon>
        <taxon>Agaricomycotina</taxon>
        <taxon>Agaricomycetes</taxon>
        <taxon>Sistotremastrales</taxon>
        <taxon>Sistotremastraceae</taxon>
        <taxon>Sistotremastrum</taxon>
    </lineage>
</organism>
<accession>A0A166A9Z6</accession>
<evidence type="ECO:0000313" key="2">
    <source>
        <dbReference type="Proteomes" id="UP000076798"/>
    </source>
</evidence>
<protein>
    <submittedName>
        <fullName evidence="1">Uncharacterized protein</fullName>
    </submittedName>
</protein>
<dbReference type="EMBL" id="KV428151">
    <property type="protein sequence ID" value="KZT35123.1"/>
    <property type="molecule type" value="Genomic_DNA"/>
</dbReference>
<proteinExistence type="predicted"/>
<gene>
    <name evidence="1" type="ORF">SISSUDRAFT_1064721</name>
</gene>
<name>A0A166A9Z6_9AGAM</name>
<sequence>MSAIEVEAGATVAHLKRLAKEEALRAWTKRWSSTKPSRRFAPANRMTPSWKLKKHFKKLPRKLYGRTLQCRTGHAFIGEYYADFVQSEATDCLCGEHFQ</sequence>
<dbReference type="AlphaFoldDB" id="A0A166A9Z6"/>
<dbReference type="Proteomes" id="UP000076798">
    <property type="component" value="Unassembled WGS sequence"/>
</dbReference>
<evidence type="ECO:0000313" key="1">
    <source>
        <dbReference type="EMBL" id="KZT35123.1"/>
    </source>
</evidence>
<keyword evidence="2" id="KW-1185">Reference proteome</keyword>
<dbReference type="OrthoDB" id="2966592at2759"/>
<reference evidence="1 2" key="1">
    <citation type="journal article" date="2016" name="Mol. Biol. Evol.">
        <title>Comparative Genomics of Early-Diverging Mushroom-Forming Fungi Provides Insights into the Origins of Lignocellulose Decay Capabilities.</title>
        <authorList>
            <person name="Nagy L.G."/>
            <person name="Riley R."/>
            <person name="Tritt A."/>
            <person name="Adam C."/>
            <person name="Daum C."/>
            <person name="Floudas D."/>
            <person name="Sun H."/>
            <person name="Yadav J.S."/>
            <person name="Pangilinan J."/>
            <person name="Larsson K.H."/>
            <person name="Matsuura K."/>
            <person name="Barry K."/>
            <person name="Labutti K."/>
            <person name="Kuo R."/>
            <person name="Ohm R.A."/>
            <person name="Bhattacharya S.S."/>
            <person name="Shirouzu T."/>
            <person name="Yoshinaga Y."/>
            <person name="Martin F.M."/>
            <person name="Grigoriev I.V."/>
            <person name="Hibbett D.S."/>
        </authorList>
    </citation>
    <scope>NUCLEOTIDE SEQUENCE [LARGE SCALE GENOMIC DNA]</scope>
    <source>
        <strain evidence="1 2">HHB10207 ss-3</strain>
    </source>
</reference>